<evidence type="ECO:0000259" key="14">
    <source>
        <dbReference type="PROSITE" id="PS50893"/>
    </source>
</evidence>
<dbReference type="SUPFAM" id="SSF52540">
    <property type="entry name" value="P-loop containing nucleoside triphosphate hydrolases"/>
    <property type="match status" value="2"/>
</dbReference>
<dbReference type="Pfam" id="PF00005">
    <property type="entry name" value="ABC_tran"/>
    <property type="match status" value="2"/>
</dbReference>
<gene>
    <name evidence="16" type="primary">MDR1_4</name>
    <name evidence="16" type="ORF">FE257_005119</name>
</gene>
<dbReference type="Gene3D" id="1.20.1560.10">
    <property type="entry name" value="ABC transporter type 1, transmembrane domain"/>
    <property type="match status" value="1"/>
</dbReference>
<feature type="transmembrane region" description="Helical" evidence="13">
    <location>
        <begin position="772"/>
        <end position="793"/>
    </location>
</feature>
<feature type="transmembrane region" description="Helical" evidence="13">
    <location>
        <begin position="813"/>
        <end position="832"/>
    </location>
</feature>
<comment type="subcellular location">
    <subcellularLocation>
        <location evidence="1">Endomembrane system</location>
        <topology evidence="1">Multi-pass membrane protein</topology>
    </subcellularLocation>
</comment>
<feature type="transmembrane region" description="Helical" evidence="13">
    <location>
        <begin position="669"/>
        <end position="687"/>
    </location>
</feature>
<evidence type="ECO:0000313" key="17">
    <source>
        <dbReference type="Proteomes" id="UP001194746"/>
    </source>
</evidence>
<organism evidence="16 17">
    <name type="scientific">Aspergillus nanangensis</name>
    <dbReference type="NCBI Taxonomy" id="2582783"/>
    <lineage>
        <taxon>Eukaryota</taxon>
        <taxon>Fungi</taxon>
        <taxon>Dikarya</taxon>
        <taxon>Ascomycota</taxon>
        <taxon>Pezizomycotina</taxon>
        <taxon>Eurotiomycetes</taxon>
        <taxon>Eurotiomycetidae</taxon>
        <taxon>Eurotiales</taxon>
        <taxon>Aspergillaceae</taxon>
        <taxon>Aspergillus</taxon>
        <taxon>Aspergillus subgen. Circumdati</taxon>
    </lineage>
</organism>
<keyword evidence="6" id="KW-0677">Repeat</keyword>
<feature type="transmembrane region" description="Helical" evidence="13">
    <location>
        <begin position="693"/>
        <end position="713"/>
    </location>
</feature>
<dbReference type="PROSITE" id="PS00211">
    <property type="entry name" value="ABC_TRANSPORTER_1"/>
    <property type="match status" value="2"/>
</dbReference>
<evidence type="ECO:0000256" key="2">
    <source>
        <dbReference type="ARBA" id="ARBA00006493"/>
    </source>
</evidence>
<feature type="transmembrane region" description="Helical" evidence="13">
    <location>
        <begin position="1218"/>
        <end position="1238"/>
    </location>
</feature>
<evidence type="ECO:0000256" key="7">
    <source>
        <dbReference type="ARBA" id="ARBA00022741"/>
    </source>
</evidence>
<name>A0AAD4CBL8_ASPNN</name>
<dbReference type="PANTHER" id="PTHR43394">
    <property type="entry name" value="ATP-DEPENDENT PERMEASE MDL1, MITOCHONDRIAL"/>
    <property type="match status" value="1"/>
</dbReference>
<evidence type="ECO:0000256" key="1">
    <source>
        <dbReference type="ARBA" id="ARBA00004127"/>
    </source>
</evidence>
<dbReference type="InterPro" id="IPR031350">
    <property type="entry name" value="Goodbye_dom"/>
</dbReference>
<evidence type="ECO:0000256" key="4">
    <source>
        <dbReference type="ARBA" id="ARBA00022448"/>
    </source>
</evidence>
<accession>A0AAD4CBL8</accession>
<evidence type="ECO:0000259" key="15">
    <source>
        <dbReference type="PROSITE" id="PS50929"/>
    </source>
</evidence>
<feature type="domain" description="ABC transporter" evidence="14">
    <location>
        <begin position="869"/>
        <end position="1116"/>
    </location>
</feature>
<dbReference type="Pfam" id="PF17109">
    <property type="entry name" value="Goodbye"/>
    <property type="match status" value="1"/>
</dbReference>
<evidence type="ECO:0000313" key="16">
    <source>
        <dbReference type="EMBL" id="KAF9882812.1"/>
    </source>
</evidence>
<evidence type="ECO:0000256" key="5">
    <source>
        <dbReference type="ARBA" id="ARBA00022692"/>
    </source>
</evidence>
<dbReference type="GO" id="GO:0005743">
    <property type="term" value="C:mitochondrial inner membrane"/>
    <property type="evidence" value="ECO:0007669"/>
    <property type="project" value="TreeGrafter"/>
</dbReference>
<dbReference type="InterPro" id="IPR003439">
    <property type="entry name" value="ABC_transporter-like_ATP-bd"/>
</dbReference>
<feature type="domain" description="ABC transmembrane type-1" evidence="15">
    <location>
        <begin position="1179"/>
        <end position="1464"/>
    </location>
</feature>
<evidence type="ECO:0000256" key="9">
    <source>
        <dbReference type="ARBA" id="ARBA00022967"/>
    </source>
</evidence>
<dbReference type="PANTHER" id="PTHR43394:SF11">
    <property type="entry name" value="ATP-BINDING CASSETTE TRANSPORTER"/>
    <property type="match status" value="1"/>
</dbReference>
<keyword evidence="4" id="KW-0813">Transport</keyword>
<dbReference type="InterPro" id="IPR039421">
    <property type="entry name" value="Type_1_exporter"/>
</dbReference>
<dbReference type="GO" id="GO:0012505">
    <property type="term" value="C:endomembrane system"/>
    <property type="evidence" value="ECO:0007669"/>
    <property type="project" value="UniProtKB-SubCell"/>
</dbReference>
<evidence type="ECO:0000256" key="3">
    <source>
        <dbReference type="ARBA" id="ARBA00007577"/>
    </source>
</evidence>
<dbReference type="GO" id="GO:0005524">
    <property type="term" value="F:ATP binding"/>
    <property type="evidence" value="ECO:0007669"/>
    <property type="project" value="UniProtKB-KW"/>
</dbReference>
<dbReference type="CDD" id="cd18578">
    <property type="entry name" value="ABC_6TM_Pgp_ABCB1_D2_like"/>
    <property type="match status" value="1"/>
</dbReference>
<dbReference type="EMBL" id="VCAU01000213">
    <property type="protein sequence ID" value="KAF9882812.1"/>
    <property type="molecule type" value="Genomic_DNA"/>
</dbReference>
<evidence type="ECO:0000256" key="8">
    <source>
        <dbReference type="ARBA" id="ARBA00022840"/>
    </source>
</evidence>
<feature type="transmembrane region" description="Helical" evidence="13">
    <location>
        <begin position="1435"/>
        <end position="1457"/>
    </location>
</feature>
<reference evidence="16" key="1">
    <citation type="journal article" date="2019" name="Beilstein J. Org. Chem.">
        <title>Nanangenines: drimane sesquiterpenoids as the dominant metabolite cohort of a novel Australian fungus, Aspergillus nanangensis.</title>
        <authorList>
            <person name="Lacey H.J."/>
            <person name="Gilchrist C.L.M."/>
            <person name="Crombie A."/>
            <person name="Kalaitzis J.A."/>
            <person name="Vuong D."/>
            <person name="Rutledge P.J."/>
            <person name="Turner P."/>
            <person name="Pitt J.I."/>
            <person name="Lacey E."/>
            <person name="Chooi Y.H."/>
            <person name="Piggott A.M."/>
        </authorList>
    </citation>
    <scope>NUCLEOTIDE SEQUENCE</scope>
    <source>
        <strain evidence="16">MST-FP2251</strain>
    </source>
</reference>
<feature type="compositionally biased region" description="Basic and acidic residues" evidence="12">
    <location>
        <begin position="1121"/>
        <end position="1132"/>
    </location>
</feature>
<dbReference type="Gene3D" id="3.30.559.10">
    <property type="entry name" value="Chloramphenicol acetyltransferase-like domain"/>
    <property type="match status" value="2"/>
</dbReference>
<dbReference type="CDD" id="cd03249">
    <property type="entry name" value="ABC_MTABC3_MDL1_MDL2"/>
    <property type="match status" value="1"/>
</dbReference>
<keyword evidence="17" id="KW-1185">Reference proteome</keyword>
<dbReference type="InterPro" id="IPR003593">
    <property type="entry name" value="AAA+_ATPase"/>
</dbReference>
<dbReference type="PROSITE" id="PS50893">
    <property type="entry name" value="ABC_TRANSPORTER_2"/>
    <property type="match status" value="2"/>
</dbReference>
<keyword evidence="5 13" id="KW-0812">Transmembrane</keyword>
<dbReference type="Gene3D" id="3.40.50.300">
    <property type="entry name" value="P-loop containing nucleotide triphosphate hydrolases"/>
    <property type="match status" value="2"/>
</dbReference>
<feature type="transmembrane region" description="Helical" evidence="13">
    <location>
        <begin position="597"/>
        <end position="619"/>
    </location>
</feature>
<feature type="domain" description="ABC transmembrane type-1" evidence="15">
    <location>
        <begin position="550"/>
        <end position="836"/>
    </location>
</feature>
<keyword evidence="11 13" id="KW-0472">Membrane</keyword>
<comment type="similarity">
    <text evidence="2">Belongs to the ABC transporter superfamily. ABCB family. MHC peptide exporter (TC 3.A.1.209) subfamily.</text>
</comment>
<dbReference type="InterPro" id="IPR027417">
    <property type="entry name" value="P-loop_NTPase"/>
</dbReference>
<evidence type="ECO:0000256" key="10">
    <source>
        <dbReference type="ARBA" id="ARBA00022989"/>
    </source>
</evidence>
<dbReference type="FunFam" id="3.40.50.300:FF:000140">
    <property type="entry name" value="Lipid A export ATP-binding/permease protein MsbA"/>
    <property type="match status" value="1"/>
</dbReference>
<keyword evidence="10 13" id="KW-1133">Transmembrane helix</keyword>
<evidence type="ECO:0000256" key="11">
    <source>
        <dbReference type="ARBA" id="ARBA00023136"/>
    </source>
</evidence>
<protein>
    <submittedName>
        <fullName evidence="16">GTPase-activating protein</fullName>
    </submittedName>
</protein>
<feature type="transmembrane region" description="Helical" evidence="13">
    <location>
        <begin position="1178"/>
        <end position="1198"/>
    </location>
</feature>
<dbReference type="GO" id="GO:0015421">
    <property type="term" value="F:ABC-type oligopeptide transporter activity"/>
    <property type="evidence" value="ECO:0007669"/>
    <property type="project" value="TreeGrafter"/>
</dbReference>
<reference evidence="16" key="2">
    <citation type="submission" date="2020-02" db="EMBL/GenBank/DDBJ databases">
        <authorList>
            <person name="Gilchrist C.L.M."/>
            <person name="Chooi Y.-H."/>
        </authorList>
    </citation>
    <scope>NUCLEOTIDE SEQUENCE</scope>
    <source>
        <strain evidence="16">MST-FP2251</strain>
    </source>
</reference>
<dbReference type="FunFam" id="3.40.50.300:FF:000604">
    <property type="entry name" value="ABC transporter B family member 28"/>
    <property type="match status" value="1"/>
</dbReference>
<dbReference type="CDD" id="cd18577">
    <property type="entry name" value="ABC_6TM_Pgp_ABCB1_D1_like"/>
    <property type="match status" value="1"/>
</dbReference>
<dbReference type="SMART" id="SM00382">
    <property type="entry name" value="AAA"/>
    <property type="match status" value="2"/>
</dbReference>
<feature type="region of interest" description="Disordered" evidence="12">
    <location>
        <begin position="1121"/>
        <end position="1140"/>
    </location>
</feature>
<sequence>MDILSKFGRTRPETVPTDRVIPLRYWDDLHYLRSLCHDFTFRFDDVLDAAKLEAALDGLMNLGDWGQLGARLRLNKNGKLEYHIPAEYDKNTRPAFTFTSTSYGMSIKEHDLGSRLPKTGQDQSSLSPQSAEFAPLVCHPDSPRSLADWIYTDRPQLHVHVAVFQDTTLLTVSYLHTLFDAVARTNFFHAWIAVLQGRDADVPPFTPFDHDPLADLGKDAPKENYTNFHRLVSGFALVLFGLRYLFELLWFHAEEEHSIRLPGRCVQQMREKARQELAGTSDEAPFISEPDVVAAWWLKTLVTALNPASNRPVMVMSPFNVWSVFSESFPGGGKGFIGNAFFNSYNLQPAGDILQANNLATLASKNRQALLEHRTPAQVQAMTSIQRSSPMQIPPLVGGSDLLFLTHTNQHKARYFECDFSAAVVTPGVPVDQRPHALGRPSYINDIEHCQWYPTRNVCRVIGKDAAGDWWLLFKTRAEAWPVIHQQEPFALVPPSRIMSGEEILLHDIQPPAGAAYAPEPIYIPPEPRIANFFSIYRYATASQLCTLCLSACCAVVAGAAMPLVTIVFGELAAEFIEHQQGPSEIQDRVRHLTLQLVYIATGSLLATLASTWGLNALGEQLTRQLQQRFLTSALHQEMGYFDTVGTADLLTHMDHDMRLIQTGISQKLGGILSGMSSFVVALACAFRQNPRFAAIMLVQPIALLLLVGAVGSRLSAAQQTRRVESKRADSLAQEVLSAMRNVLAYRSQARYARKYHDNLLRPASCDFRERLLFGVIVAGSFTILHWANGLGFWQADRLFHRGQCTIPQALSIMYAVNVAGGMLCQALPFVADVMKAHGAARRVFEVIRRPVSIGGGPGRAMSRVQGEISFEDVSFAYPSRPGQVLLKNVSFTVSAGQTVALVGPSGAGKSTVFALVELLYRPLSGTIMLDGVPIHEVDVEWLRAQIGYVSQDITLFRTSLHENIAYGLSSEATEEQKLDAPAIRMRVIQAAETAQIHSFIAALPQGYDTVIGANGGSLSGGQRQRLAIARAIVAQPSILLLDEATASLDSQSEKEVQEALRRASVGRTTLIIAHRLSTVQNADSIVVLHDGQVLDQGSHVALMESSALYLELVQQQALRSNDRTPCPERTPETGPKGSLVKDGAVAAIDEMPLPKAPLSRNGTKQVWHLNRPELSHVLVGVVLSILAGISYPVQAIFFGNGVISIMNPRLSTGGHSVQFWALMYLFHGIVVFMVYCVRGYCFAVSSSQLHLRARARLFKALLQKPLPFFEGKAHSVGALTSLLSSVPEKIVGISGTSLGLVVEGTITLLTGITVSCIFGWKLGLASATTVPLIAASSFLQYVVESRVQEHVDRDTHAMAVAQEAFAAIKTVTILSLQPTVIASFNRESIRDGQPIYWAWSAALYACTTSLRILSIAFVFWYAGTHLIASGEYTIQQFFVCFAATVWGSQAAATLFAHAPDLAGARAAAARLGEFMLDEQAVRIPEANAAHVPSSAEDLDLQHITFRYPSRPDRLALSDFCLHVPPGAFIALVGTTGSGKSSVINLVERFYVAESGAITLGNRSIEEYDVDSYRGSLALVDQSPCLVGEDLREALQGNERAVSDEEIMDALGDVGLAGFVASLPQGLSTPMLSNGSTLSGGQRQRVAIAKALLCNPQILLLDEATSALDSFSEQVVQDALRRVMTGRTTIAVTHRLKTIVDATATPRPGLSRAPDPSFLHEAGLCVNAISYLIETGAKYKRIFSSLCELFQRMSDVLERCKIYVRLPLKPSTPPCVFAFDSDEGVSAQLERLASLRIYTYSIEVMGDIGQIIISTPTKASIDHNR</sequence>
<dbReference type="GO" id="GO:0016887">
    <property type="term" value="F:ATP hydrolysis activity"/>
    <property type="evidence" value="ECO:0007669"/>
    <property type="project" value="InterPro"/>
</dbReference>
<dbReference type="GO" id="GO:0090374">
    <property type="term" value="P:oligopeptide export from mitochondrion"/>
    <property type="evidence" value="ECO:0007669"/>
    <property type="project" value="TreeGrafter"/>
</dbReference>
<evidence type="ECO:0000256" key="6">
    <source>
        <dbReference type="ARBA" id="ARBA00022737"/>
    </source>
</evidence>
<comment type="similarity">
    <text evidence="3">Belongs to the ABC transporter superfamily. ABCB family. Multidrug resistance exporter (TC 3.A.1.201) subfamily.</text>
</comment>
<dbReference type="SUPFAM" id="SSF90123">
    <property type="entry name" value="ABC transporter transmembrane region"/>
    <property type="match status" value="2"/>
</dbReference>
<dbReference type="PROSITE" id="PS50929">
    <property type="entry name" value="ABC_TM1F"/>
    <property type="match status" value="2"/>
</dbReference>
<feature type="domain" description="ABC transporter" evidence="14">
    <location>
        <begin position="1499"/>
        <end position="1746"/>
    </location>
</feature>
<keyword evidence="9" id="KW-1278">Translocase</keyword>
<dbReference type="InterPro" id="IPR023213">
    <property type="entry name" value="CAT-like_dom_sf"/>
</dbReference>
<dbReference type="Pfam" id="PF00664">
    <property type="entry name" value="ABC_membrane"/>
    <property type="match status" value="2"/>
</dbReference>
<keyword evidence="7" id="KW-0547">Nucleotide-binding</keyword>
<dbReference type="InterPro" id="IPR017871">
    <property type="entry name" value="ABC_transporter-like_CS"/>
</dbReference>
<proteinExistence type="inferred from homology"/>
<feature type="transmembrane region" description="Helical" evidence="13">
    <location>
        <begin position="1397"/>
        <end position="1423"/>
    </location>
</feature>
<evidence type="ECO:0000256" key="13">
    <source>
        <dbReference type="SAM" id="Phobius"/>
    </source>
</evidence>
<evidence type="ECO:0000256" key="12">
    <source>
        <dbReference type="SAM" id="MobiDB-lite"/>
    </source>
</evidence>
<dbReference type="InterPro" id="IPR036640">
    <property type="entry name" value="ABC1_TM_sf"/>
</dbReference>
<comment type="caution">
    <text evidence="16">The sequence shown here is derived from an EMBL/GenBank/DDBJ whole genome shotgun (WGS) entry which is preliminary data.</text>
</comment>
<dbReference type="Proteomes" id="UP001194746">
    <property type="component" value="Unassembled WGS sequence"/>
</dbReference>
<dbReference type="InterPro" id="IPR011527">
    <property type="entry name" value="ABC1_TM_dom"/>
</dbReference>
<keyword evidence="8" id="KW-0067">ATP-binding</keyword>